<keyword evidence="2 3" id="KW-0808">Transferase</keyword>
<evidence type="ECO:0000313" key="3">
    <source>
        <dbReference type="EMBL" id="WVT03739.1"/>
    </source>
</evidence>
<dbReference type="InterPro" id="IPR007213">
    <property type="entry name" value="Ppm1/Ppm2/Tcmp"/>
</dbReference>
<proteinExistence type="predicted"/>
<dbReference type="Proteomes" id="UP001432360">
    <property type="component" value="Chromosome"/>
</dbReference>
<evidence type="ECO:0000256" key="1">
    <source>
        <dbReference type="ARBA" id="ARBA00022603"/>
    </source>
</evidence>
<dbReference type="RefSeq" id="WP_331372944.1">
    <property type="nucleotide sequence ID" value="NZ_CP133148.1"/>
</dbReference>
<dbReference type="PANTHER" id="PTHR43619:SF2">
    <property type="entry name" value="S-ADENOSYL-L-METHIONINE-DEPENDENT METHYLTRANSFERASES SUPERFAMILY PROTEIN"/>
    <property type="match status" value="1"/>
</dbReference>
<dbReference type="SUPFAM" id="SSF53335">
    <property type="entry name" value="S-adenosyl-L-methionine-dependent methyltransferases"/>
    <property type="match status" value="1"/>
</dbReference>
<dbReference type="Pfam" id="PF04072">
    <property type="entry name" value="LCM"/>
    <property type="match status" value="1"/>
</dbReference>
<accession>A0ABZ2B8B1</accession>
<reference evidence="3" key="1">
    <citation type="submission" date="2023-08" db="EMBL/GenBank/DDBJ databases">
        <title>Complete genome sequence of Sinorhizobium chiapanecum ITTG S70 isolated from Acaciella angustissima nodules in Chiapas-Mexico.</title>
        <authorList>
            <person name="Rincon-Rosales R."/>
            <person name="Rogel M.A."/>
            <person name="Rincon-Medina C.I."/>
            <person name="Guerrero G."/>
            <person name="Manzano-Gomez L.A."/>
            <person name="Lopez-Lopez A."/>
            <person name="Rincon Molina F.A."/>
            <person name="Martinez-Romero E."/>
        </authorList>
    </citation>
    <scope>NUCLEOTIDE SEQUENCE</scope>
    <source>
        <strain evidence="3">ITTG S70</strain>
    </source>
</reference>
<dbReference type="Gene3D" id="3.40.50.150">
    <property type="entry name" value="Vaccinia Virus protein VP39"/>
    <property type="match status" value="1"/>
</dbReference>
<sequence length="244" mass="27304">MRGSVLHDHFAAAALARIGEDLTHLKVGRDMTIAIAMRAYLLDRWTEAFLGRHPDATVLHLGCGLDSRVFRLDPQPPVRWIDVDFPDVIALRRRLYPCRDNYAMIAASITEAAWLCRCPADAPAMIVAEGVLPYLGRDQVPLLLRRLVGHLPFGEIAFDAYSRLMIWLLNVNPAIRAAGADLHWALDDPAELTRLVPGLTLVEDRSRWSGVKAARMSPPLQVALQMLEATPMLPPMGRLLLYRF</sequence>
<keyword evidence="1 3" id="KW-0489">Methyltransferase</keyword>
<protein>
    <submittedName>
        <fullName evidence="3">Class I SAM-dependent methyltransferase</fullName>
        <ecNumber evidence="3">2.1.1.-</ecNumber>
    </submittedName>
</protein>
<name>A0ABZ2B8B1_9HYPH</name>
<dbReference type="PANTHER" id="PTHR43619">
    <property type="entry name" value="S-ADENOSYL-L-METHIONINE-DEPENDENT METHYLTRANSFERASE YKTD-RELATED"/>
    <property type="match status" value="1"/>
</dbReference>
<evidence type="ECO:0000256" key="2">
    <source>
        <dbReference type="ARBA" id="ARBA00022679"/>
    </source>
</evidence>
<dbReference type="InterPro" id="IPR029063">
    <property type="entry name" value="SAM-dependent_MTases_sf"/>
</dbReference>
<evidence type="ECO:0000313" key="4">
    <source>
        <dbReference type="Proteomes" id="UP001432360"/>
    </source>
</evidence>
<dbReference type="EC" id="2.1.1.-" evidence="3"/>
<keyword evidence="4" id="KW-1185">Reference proteome</keyword>
<dbReference type="InterPro" id="IPR016874">
    <property type="entry name" value="TcmP-like"/>
</dbReference>
<organism evidence="3 4">
    <name type="scientific">Sinorhizobium chiapasense</name>
    <dbReference type="NCBI Taxonomy" id="501572"/>
    <lineage>
        <taxon>Bacteria</taxon>
        <taxon>Pseudomonadati</taxon>
        <taxon>Pseudomonadota</taxon>
        <taxon>Alphaproteobacteria</taxon>
        <taxon>Hyphomicrobiales</taxon>
        <taxon>Rhizobiaceae</taxon>
        <taxon>Sinorhizobium/Ensifer group</taxon>
        <taxon>Sinorhizobium</taxon>
    </lineage>
</organism>
<dbReference type="GO" id="GO:0008168">
    <property type="term" value="F:methyltransferase activity"/>
    <property type="evidence" value="ECO:0007669"/>
    <property type="project" value="UniProtKB-KW"/>
</dbReference>
<dbReference type="GO" id="GO:0032259">
    <property type="term" value="P:methylation"/>
    <property type="evidence" value="ECO:0007669"/>
    <property type="project" value="UniProtKB-KW"/>
</dbReference>
<dbReference type="EMBL" id="CP133148">
    <property type="protein sequence ID" value="WVT03739.1"/>
    <property type="molecule type" value="Genomic_DNA"/>
</dbReference>
<gene>
    <name evidence="3" type="ORF">RB548_20075</name>
</gene>
<dbReference type="PIRSF" id="PIRSF028177">
    <property type="entry name" value="Polyketide_synth_Omtfrase_TcmP"/>
    <property type="match status" value="1"/>
</dbReference>